<dbReference type="InterPro" id="IPR013520">
    <property type="entry name" value="Ribonucl_H"/>
</dbReference>
<dbReference type="EMBL" id="JABELX010000007">
    <property type="protein sequence ID" value="NNH72305.1"/>
    <property type="molecule type" value="Genomic_DNA"/>
</dbReference>
<dbReference type="Pfam" id="PF00533">
    <property type="entry name" value="BRCT"/>
    <property type="match status" value="1"/>
</dbReference>
<dbReference type="RefSeq" id="WP_067518984.1">
    <property type="nucleotide sequence ID" value="NZ_JABELX010000007.1"/>
</dbReference>
<dbReference type="SUPFAM" id="SSF52113">
    <property type="entry name" value="BRCT domain"/>
    <property type="match status" value="1"/>
</dbReference>
<dbReference type="InterPro" id="IPR001357">
    <property type="entry name" value="BRCT_dom"/>
</dbReference>
<dbReference type="InterPro" id="IPR036397">
    <property type="entry name" value="RNaseH_sf"/>
</dbReference>
<accession>A0A849C7L7</accession>
<feature type="domain" description="Exonuclease" evidence="1">
    <location>
        <begin position="5"/>
        <end position="171"/>
    </location>
</feature>
<comment type="caution">
    <text evidence="2">The sequence shown here is derived from an EMBL/GenBank/DDBJ whole genome shotgun (WGS) entry which is preliminary data.</text>
</comment>
<dbReference type="InterPro" id="IPR012337">
    <property type="entry name" value="RNaseH-like_sf"/>
</dbReference>
<evidence type="ECO:0000259" key="1">
    <source>
        <dbReference type="SMART" id="SM00479"/>
    </source>
</evidence>
<dbReference type="InterPro" id="IPR036420">
    <property type="entry name" value="BRCT_dom_sf"/>
</dbReference>
<dbReference type="GO" id="GO:0008408">
    <property type="term" value="F:3'-5' exonuclease activity"/>
    <property type="evidence" value="ECO:0007669"/>
    <property type="project" value="TreeGrafter"/>
</dbReference>
<sequence length="335" mass="35844">MAGLSFAAIDVETANASRGSICAVGISVVLDGVRVATRSWLCRPPASVDFFAYHNVRVHGISAHMVAYEPEFAERWPGVVEVVADLPLVAHNAGFDSGAVREACGLSGIDSPSWEFSCSLALARRHLDLDSYRLPHVAEALGVELISHHNAAADAQAAADIVVALARRAGVGSLAELERMGEMRVGRAPRRAKREAAVPRERRAYFGREELVMPEVFGTDPGHPLYGQIVVFTGDLAGMSRQQAWDAIAACGAVPAKNVTRRTTCLVVGDGFSGDDAGMFTTTKARRVVELRAKGHRIDVLDEGRLVSYLGSTVTSVGSARQRDSEGSPQYQSMS</sequence>
<name>A0A849C7L7_9NOCA</name>
<dbReference type="SMART" id="SM00479">
    <property type="entry name" value="EXOIII"/>
    <property type="match status" value="1"/>
</dbReference>
<dbReference type="SUPFAM" id="SSF53098">
    <property type="entry name" value="Ribonuclease H-like"/>
    <property type="match status" value="1"/>
</dbReference>
<dbReference type="GO" id="GO:0003676">
    <property type="term" value="F:nucleic acid binding"/>
    <property type="evidence" value="ECO:0007669"/>
    <property type="project" value="InterPro"/>
</dbReference>
<proteinExistence type="predicted"/>
<gene>
    <name evidence="2" type="ORF">HLB23_21000</name>
</gene>
<dbReference type="GO" id="GO:0005829">
    <property type="term" value="C:cytosol"/>
    <property type="evidence" value="ECO:0007669"/>
    <property type="project" value="TreeGrafter"/>
</dbReference>
<dbReference type="PANTHER" id="PTHR30231:SF42">
    <property type="entry name" value="EXONUCLEASE"/>
    <property type="match status" value="1"/>
</dbReference>
<dbReference type="PANTHER" id="PTHR30231">
    <property type="entry name" value="DNA POLYMERASE III SUBUNIT EPSILON"/>
    <property type="match status" value="1"/>
</dbReference>
<dbReference type="Pfam" id="PF00929">
    <property type="entry name" value="RNase_T"/>
    <property type="match status" value="1"/>
</dbReference>
<keyword evidence="3" id="KW-1185">Reference proteome</keyword>
<protein>
    <recommendedName>
        <fullName evidence="1">Exonuclease domain-containing protein</fullName>
    </recommendedName>
</protein>
<dbReference type="Gene3D" id="3.30.420.10">
    <property type="entry name" value="Ribonuclease H-like superfamily/Ribonuclease H"/>
    <property type="match status" value="1"/>
</dbReference>
<dbReference type="AlphaFoldDB" id="A0A849C7L7"/>
<evidence type="ECO:0000313" key="3">
    <source>
        <dbReference type="Proteomes" id="UP000586827"/>
    </source>
</evidence>
<reference evidence="2 3" key="1">
    <citation type="submission" date="2020-05" db="EMBL/GenBank/DDBJ databases">
        <title>MicrobeNet Type strains.</title>
        <authorList>
            <person name="Nicholson A.C."/>
        </authorList>
    </citation>
    <scope>NUCLEOTIDE SEQUENCE [LARGE SCALE GENOMIC DNA]</scope>
    <source>
        <strain evidence="2 3">JCM 3224</strain>
    </source>
</reference>
<dbReference type="Proteomes" id="UP000586827">
    <property type="component" value="Unassembled WGS sequence"/>
</dbReference>
<evidence type="ECO:0000313" key="2">
    <source>
        <dbReference type="EMBL" id="NNH72305.1"/>
    </source>
</evidence>
<dbReference type="CDD" id="cd17748">
    <property type="entry name" value="BRCT_DNA_ligase_like"/>
    <property type="match status" value="1"/>
</dbReference>
<dbReference type="Gene3D" id="3.40.50.10190">
    <property type="entry name" value="BRCT domain"/>
    <property type="match status" value="1"/>
</dbReference>
<organism evidence="2 3">
    <name type="scientific">Nocardia uniformis</name>
    <dbReference type="NCBI Taxonomy" id="53432"/>
    <lineage>
        <taxon>Bacteria</taxon>
        <taxon>Bacillati</taxon>
        <taxon>Actinomycetota</taxon>
        <taxon>Actinomycetes</taxon>
        <taxon>Mycobacteriales</taxon>
        <taxon>Nocardiaceae</taxon>
        <taxon>Nocardia</taxon>
    </lineage>
</organism>